<dbReference type="Pfam" id="PF03372">
    <property type="entry name" value="Exo_endo_phos"/>
    <property type="match status" value="1"/>
</dbReference>
<gene>
    <name evidence="3" type="primary">LOC108994002</name>
</gene>
<evidence type="ECO:0000313" key="3">
    <source>
        <dbReference type="RefSeq" id="XP_018824617.1"/>
    </source>
</evidence>
<evidence type="ECO:0000313" key="2">
    <source>
        <dbReference type="Proteomes" id="UP000235220"/>
    </source>
</evidence>
<dbReference type="Gramene" id="Jr13_23150_p1">
    <property type="protein sequence ID" value="cds.Jr13_23150_p1"/>
    <property type="gene ID" value="Jr13_23150"/>
</dbReference>
<protein>
    <submittedName>
        <fullName evidence="3">Uncharacterized protein LOC108994002</fullName>
    </submittedName>
</protein>
<dbReference type="OrthoDB" id="1100040at2759"/>
<dbReference type="AlphaFoldDB" id="A0A2I4EYZ3"/>
<reference evidence="3" key="1">
    <citation type="submission" date="2025-08" db="UniProtKB">
        <authorList>
            <consortium name="RefSeq"/>
        </authorList>
    </citation>
    <scope>IDENTIFICATION</scope>
    <source>
        <tissue evidence="3">Leaves</tissue>
    </source>
</reference>
<evidence type="ECO:0000259" key="1">
    <source>
        <dbReference type="Pfam" id="PF03372"/>
    </source>
</evidence>
<dbReference type="RefSeq" id="XP_018824617.1">
    <property type="nucleotide sequence ID" value="XM_018969072.1"/>
</dbReference>
<name>A0A2I4EYZ3_JUGRE</name>
<accession>A0A2I4EYZ3</accession>
<keyword evidence="2" id="KW-1185">Reference proteome</keyword>
<dbReference type="PANTHER" id="PTHR33116">
    <property type="entry name" value="REVERSE TRANSCRIPTASE ZINC-BINDING DOMAIN-CONTAINING PROTEIN-RELATED-RELATED"/>
    <property type="match status" value="1"/>
</dbReference>
<dbReference type="Gene3D" id="3.60.10.10">
    <property type="entry name" value="Endonuclease/exonuclease/phosphatase"/>
    <property type="match status" value="1"/>
</dbReference>
<dbReference type="GO" id="GO:0003824">
    <property type="term" value="F:catalytic activity"/>
    <property type="evidence" value="ECO:0007669"/>
    <property type="project" value="InterPro"/>
</dbReference>
<dbReference type="Proteomes" id="UP000235220">
    <property type="component" value="Chromosome 13"/>
</dbReference>
<sequence>MCMSKSGWREDAFGMEARVEVLYEGKQPITVVHGENGPSLPFEPIIIEELNVEGDEDLAHDGCALAQYGSDPDCADVAREKTCIDGFICSDSDSDGVLEHLSKENLVVLDSDTQLGKKCQGKGIKLRGGKLWMFWAKDLNLVVECMGDQFLTIRISNLHDLWITFVYAKCSYLERRRLWDSLMGANFHQLPWMVMGDFNIIRNDSERRGGRPRLALAMEEFNGWVGTCGLLDMPFRGNSLSWCNGHSGSSRHWARLDRCFFNTAALDTFPDATMEYLARTSSDHAPMTVLLENQFVRYGYPSFKFQQMWVSHAQFFNCVLHSWNSDVIGGSWLYMLVTKLKRLRTVLRIWNKQVFGRTDSHIEALEDRIKGLEANLQSEFNEDVEDDLVASQLELSVWMDREEKRLAQQAKQGWIQKGEASSNFFRAISRRNHKEVKEMKLEDGSILSSPEQIHEGAISYFSQFLEAGIARVEPCLGELVQPIISQCDNDFISHVPSSREVYDALCSILKDSSPGPDGFGSGFYRSCWHIVGTDVVDAVAEFFRVVMNGVPKGFFKGGRGLRQDDVVIFCNGGKASLKAITDVLKTYELWSGQAVSVSRRRALLRFTSFTEGSFPFKYLGVPIISGGLKITHFDDLIAKVQSRLEGWQTRLLSSGARLILIKHVLQSIPVHSLSILKTPKAVIEKLQRIISTFFWGFKDGKAKKKWRSWVALCKPVTEGGLGICSLQDVQSSLHMKIAWNLLQGTSLWSQFFLAKYIGDRHISMVDPKKGSIFWKMILKNIPLVQANSKWKVREGKLFFWHDNWDDDGPLCANTTISDKPNLKLEDCKTGLGWNMEFFSQLVGHHKAEELILKLGRVKSGKDMLIWLPNADGHFSTKSA</sequence>
<dbReference type="KEGG" id="jre:108994002"/>
<organism evidence="2 3">
    <name type="scientific">Juglans regia</name>
    <name type="common">English walnut</name>
    <dbReference type="NCBI Taxonomy" id="51240"/>
    <lineage>
        <taxon>Eukaryota</taxon>
        <taxon>Viridiplantae</taxon>
        <taxon>Streptophyta</taxon>
        <taxon>Embryophyta</taxon>
        <taxon>Tracheophyta</taxon>
        <taxon>Spermatophyta</taxon>
        <taxon>Magnoliopsida</taxon>
        <taxon>eudicotyledons</taxon>
        <taxon>Gunneridae</taxon>
        <taxon>Pentapetalae</taxon>
        <taxon>rosids</taxon>
        <taxon>fabids</taxon>
        <taxon>Fagales</taxon>
        <taxon>Juglandaceae</taxon>
        <taxon>Juglans</taxon>
    </lineage>
</organism>
<proteinExistence type="predicted"/>
<dbReference type="SUPFAM" id="SSF56219">
    <property type="entry name" value="DNase I-like"/>
    <property type="match status" value="1"/>
</dbReference>
<feature type="domain" description="Endonuclease/exonuclease/phosphatase" evidence="1">
    <location>
        <begin position="183"/>
        <end position="284"/>
    </location>
</feature>
<dbReference type="InterPro" id="IPR036691">
    <property type="entry name" value="Endo/exonu/phosph_ase_sf"/>
</dbReference>
<dbReference type="GeneID" id="108994002"/>
<dbReference type="PANTHER" id="PTHR33116:SF80">
    <property type="entry name" value="REVERSE TRANSCRIPTASE ZINC-BINDING DOMAIN-CONTAINING PROTEIN"/>
    <property type="match status" value="1"/>
</dbReference>
<dbReference type="InterPro" id="IPR005135">
    <property type="entry name" value="Endo/exonuclease/phosphatase"/>
</dbReference>